<evidence type="ECO:0000259" key="15">
    <source>
        <dbReference type="Pfam" id="PF08646"/>
    </source>
</evidence>
<accession>A0AAJ7L5Z9</accession>
<evidence type="ECO:0000256" key="9">
    <source>
        <dbReference type="ARBA" id="ARBA00058595"/>
    </source>
</evidence>
<dbReference type="InterPro" id="IPR031657">
    <property type="entry name" value="REPA_OB_2"/>
</dbReference>
<dbReference type="GO" id="GO:0006281">
    <property type="term" value="P:DNA repair"/>
    <property type="evidence" value="ECO:0007669"/>
    <property type="project" value="InterPro"/>
</dbReference>
<evidence type="ECO:0000256" key="6">
    <source>
        <dbReference type="ARBA" id="ARBA00022833"/>
    </source>
</evidence>
<dbReference type="PANTHER" id="PTHR47165:SF4">
    <property type="entry name" value="OS03G0429900 PROTEIN"/>
    <property type="match status" value="1"/>
</dbReference>
<keyword evidence="7 11" id="KW-0238">DNA-binding</keyword>
<keyword evidence="5 11" id="KW-0863">Zinc-finger</keyword>
<feature type="compositionally biased region" description="Basic and acidic residues" evidence="12">
    <location>
        <begin position="113"/>
        <end position="126"/>
    </location>
</feature>
<dbReference type="FunFam" id="2.40.50.140:FF:000064">
    <property type="entry name" value="Replication protein A subunit"/>
    <property type="match status" value="1"/>
</dbReference>
<keyword evidence="4 11" id="KW-0479">Metal-binding</keyword>
<dbReference type="KEGG" id="goe:100901235"/>
<keyword evidence="17" id="KW-1185">Reference proteome</keyword>
<feature type="region of interest" description="Disordered" evidence="12">
    <location>
        <begin position="113"/>
        <end position="143"/>
    </location>
</feature>
<dbReference type="GO" id="GO:0005634">
    <property type="term" value="C:nucleus"/>
    <property type="evidence" value="ECO:0007669"/>
    <property type="project" value="UniProtKB-SubCell"/>
</dbReference>
<evidence type="ECO:0000313" key="17">
    <source>
        <dbReference type="Proteomes" id="UP000694867"/>
    </source>
</evidence>
<evidence type="ECO:0000259" key="16">
    <source>
        <dbReference type="Pfam" id="PF16900"/>
    </source>
</evidence>
<feature type="domain" description="OB" evidence="13">
    <location>
        <begin position="163"/>
        <end position="226"/>
    </location>
</feature>
<dbReference type="Gene3D" id="2.40.50.140">
    <property type="entry name" value="Nucleic acid-binding proteins"/>
    <property type="match status" value="4"/>
</dbReference>
<dbReference type="AlphaFoldDB" id="A0AAJ7L5Z9"/>
<dbReference type="InterPro" id="IPR004365">
    <property type="entry name" value="NA-bd_OB_tRNA"/>
</dbReference>
<comment type="similarity">
    <text evidence="2 11">Belongs to the replication factor A protein 1 family.</text>
</comment>
<dbReference type="CDD" id="cd04476">
    <property type="entry name" value="RPA1_DBD_C"/>
    <property type="match status" value="1"/>
</dbReference>
<proteinExistence type="inferred from homology"/>
<evidence type="ECO:0000256" key="12">
    <source>
        <dbReference type="SAM" id="MobiDB-lite"/>
    </source>
</evidence>
<dbReference type="GeneID" id="100901235"/>
<dbReference type="NCBIfam" id="TIGR00617">
    <property type="entry name" value="rpa1"/>
    <property type="match status" value="1"/>
</dbReference>
<gene>
    <name evidence="18" type="primary">LOC100901235</name>
</gene>
<feature type="domain" description="Replication protein A OB" evidence="16">
    <location>
        <begin position="271"/>
        <end position="368"/>
    </location>
</feature>
<dbReference type="Pfam" id="PF08646">
    <property type="entry name" value="Rep_fac-A_C"/>
    <property type="match status" value="1"/>
</dbReference>
<name>A0AAJ7L5Z9_9ACAR</name>
<dbReference type="InterPro" id="IPR047192">
    <property type="entry name" value="Euk_RPA1_DBD_C"/>
</dbReference>
<evidence type="ECO:0000259" key="14">
    <source>
        <dbReference type="Pfam" id="PF04057"/>
    </source>
</evidence>
<evidence type="ECO:0000259" key="13">
    <source>
        <dbReference type="Pfam" id="PF01336"/>
    </source>
</evidence>
<comment type="function">
    <text evidence="9 11">As part of the heterotrimeric replication protein A complex (RPA/RP-A), binds and stabilizes single-stranded DNA intermediates, that form during DNA replication or upon DNA stress. It prevents their reannealing and in parallel, recruits and activates different proteins and complexes involved in DNA metabolism. Thereby, it plays an essential role both in DNA replication and the cellular response to DNA damage.</text>
</comment>
<evidence type="ECO:0000256" key="4">
    <source>
        <dbReference type="ARBA" id="ARBA00022723"/>
    </source>
</evidence>
<dbReference type="Pfam" id="PF16900">
    <property type="entry name" value="REPA_OB_2"/>
    <property type="match status" value="1"/>
</dbReference>
<comment type="subunit">
    <text evidence="10 11">Component of the heterotrimeric canonical replication protein A complex (RPA).</text>
</comment>
<organism evidence="17 18">
    <name type="scientific">Galendromus occidentalis</name>
    <name type="common">western predatory mite</name>
    <dbReference type="NCBI Taxonomy" id="34638"/>
    <lineage>
        <taxon>Eukaryota</taxon>
        <taxon>Metazoa</taxon>
        <taxon>Ecdysozoa</taxon>
        <taxon>Arthropoda</taxon>
        <taxon>Chelicerata</taxon>
        <taxon>Arachnida</taxon>
        <taxon>Acari</taxon>
        <taxon>Parasitiformes</taxon>
        <taxon>Mesostigmata</taxon>
        <taxon>Gamasina</taxon>
        <taxon>Phytoseioidea</taxon>
        <taxon>Phytoseiidae</taxon>
        <taxon>Typhlodrominae</taxon>
        <taxon>Galendromus</taxon>
    </lineage>
</organism>
<dbReference type="RefSeq" id="XP_018495956.1">
    <property type="nucleotide sequence ID" value="XM_018640440.1"/>
</dbReference>
<evidence type="ECO:0000256" key="11">
    <source>
        <dbReference type="RuleBase" id="RU364130"/>
    </source>
</evidence>
<evidence type="ECO:0000256" key="10">
    <source>
        <dbReference type="ARBA" id="ARBA00062035"/>
    </source>
</evidence>
<keyword evidence="8 11" id="KW-0539">Nucleus</keyword>
<evidence type="ECO:0000313" key="18">
    <source>
        <dbReference type="RefSeq" id="XP_018495956.1"/>
    </source>
</evidence>
<feature type="domain" description="Replication factor A C-terminal" evidence="15">
    <location>
        <begin position="430"/>
        <end position="574"/>
    </location>
</feature>
<dbReference type="InterPro" id="IPR004591">
    <property type="entry name" value="Rfa1"/>
</dbReference>
<evidence type="ECO:0000256" key="8">
    <source>
        <dbReference type="ARBA" id="ARBA00023242"/>
    </source>
</evidence>
<dbReference type="InterPro" id="IPR007199">
    <property type="entry name" value="Rep_factor-A_N"/>
</dbReference>
<keyword evidence="6 11" id="KW-0862">Zinc</keyword>
<dbReference type="InterPro" id="IPR012340">
    <property type="entry name" value="NA-bd_OB-fold"/>
</dbReference>
<evidence type="ECO:0000256" key="3">
    <source>
        <dbReference type="ARBA" id="ARBA00022705"/>
    </source>
</evidence>
<dbReference type="Pfam" id="PF04057">
    <property type="entry name" value="Rep-A_N"/>
    <property type="match status" value="1"/>
</dbReference>
<dbReference type="InterPro" id="IPR013955">
    <property type="entry name" value="Rep_factor-A_C"/>
</dbReference>
<comment type="subcellular location">
    <subcellularLocation>
        <location evidence="1 11">Nucleus</location>
    </subcellularLocation>
</comment>
<dbReference type="Pfam" id="PF01336">
    <property type="entry name" value="tRNA_anti-codon"/>
    <property type="match status" value="1"/>
</dbReference>
<evidence type="ECO:0000256" key="2">
    <source>
        <dbReference type="ARBA" id="ARBA00005690"/>
    </source>
</evidence>
<keyword evidence="3 11" id="KW-0235">DNA replication</keyword>
<evidence type="ECO:0000256" key="7">
    <source>
        <dbReference type="ARBA" id="ARBA00023125"/>
    </source>
</evidence>
<dbReference type="FunFam" id="2.40.50.140:FF:000090">
    <property type="entry name" value="Replication protein A subunit"/>
    <property type="match status" value="1"/>
</dbReference>
<dbReference type="FunFam" id="2.40.50.140:FF:000041">
    <property type="entry name" value="Replication protein A subunit"/>
    <property type="match status" value="1"/>
</dbReference>
<dbReference type="PANTHER" id="PTHR47165">
    <property type="entry name" value="OS03G0429900 PROTEIN"/>
    <property type="match status" value="1"/>
</dbReference>
<feature type="domain" description="Replication factor-A protein 1 N-terminal" evidence="14">
    <location>
        <begin position="9"/>
        <end position="100"/>
    </location>
</feature>
<protein>
    <recommendedName>
        <fullName evidence="11">Replication protein A subunit</fullName>
    </recommendedName>
</protein>
<dbReference type="GO" id="GO:0008270">
    <property type="term" value="F:zinc ion binding"/>
    <property type="evidence" value="ECO:0007669"/>
    <property type="project" value="UniProtKB-KW"/>
</dbReference>
<reference evidence="18" key="1">
    <citation type="submission" date="2025-08" db="UniProtKB">
        <authorList>
            <consortium name="RefSeq"/>
        </authorList>
    </citation>
    <scope>IDENTIFICATION</scope>
</reference>
<dbReference type="CDD" id="cd04474">
    <property type="entry name" value="RPA1_DBD_A"/>
    <property type="match status" value="1"/>
</dbReference>
<dbReference type="GO" id="GO:0006310">
    <property type="term" value="P:DNA recombination"/>
    <property type="evidence" value="ECO:0007669"/>
    <property type="project" value="InterPro"/>
</dbReference>
<dbReference type="CDD" id="cd04475">
    <property type="entry name" value="RPA1_DBD_B"/>
    <property type="match status" value="1"/>
</dbReference>
<dbReference type="GO" id="GO:0006260">
    <property type="term" value="P:DNA replication"/>
    <property type="evidence" value="ECO:0007669"/>
    <property type="project" value="UniProtKB-KW"/>
</dbReference>
<dbReference type="SUPFAM" id="SSF50249">
    <property type="entry name" value="Nucleic acid-binding proteins"/>
    <property type="match status" value="4"/>
</dbReference>
<dbReference type="Proteomes" id="UP000694867">
    <property type="component" value="Unplaced"/>
</dbReference>
<sequence length="585" mass="65767">MGLNYAAMLSYGALEKMQKSVEIKDPVLQVVDLKPVKDSRFRAYLWDGVEQFNYGMISSQAIPPIKDKLKPNCLLKVNTFSLTVTKDRPIIILMDCEVVALAEDVGQGLLKVDESQKKELPTDPKPDVSTPAKTSRVLPQGSPSTRANLFPISAVNPFQNRCTIRGRVTNKGEIKTWEKASGKGKLFSFEILDDSGEIRVTGFNEQCDKFYDYIEPKKVYYISGFQCKAANKQWRTTNNEYELTLGKFSNVELCTETCDDLPEQLYSFVAISDIETLPADQMIDVCGILKNAGEPQTFNRKSDGKPLTKRDAFIVDDSRKVVTLTLWNDAISKIDRTDHPVILISKARITSFNGGLSIATSAGSAVEIDPDIDRAKELKTWWAKEGESGEFESIQGSGGGSTMPQEYVDFEMMSKRGEHLSGVQDKPLYVWNRATITMFNKETSMYKACPNENCMKKVHDQGDGTFSCEKCASSGPNYKWRLILKMAVADPTKQLWCTAFNEKAEQILGVTAATLGDYSENNPDEMDRIFSASMFKQFHFKFRGRMEVFQDERRFQTAVVEVKEIKPSEDSQHLVKDISALAKFL</sequence>
<evidence type="ECO:0000256" key="1">
    <source>
        <dbReference type="ARBA" id="ARBA00004123"/>
    </source>
</evidence>
<dbReference type="GO" id="GO:0003677">
    <property type="term" value="F:DNA binding"/>
    <property type="evidence" value="ECO:0007669"/>
    <property type="project" value="UniProtKB-KW"/>
</dbReference>
<evidence type="ECO:0000256" key="5">
    <source>
        <dbReference type="ARBA" id="ARBA00022771"/>
    </source>
</evidence>